<keyword evidence="3" id="KW-0677">Repeat</keyword>
<sequence>MAKKSYQCLQCGKQYVLKSSLKTHKLNHGSECTYKCARCLLTFVEARAYHLHLTNKACENKLRETSEQVGKNVFCNANDSQDRQSLLKGLQKLKVYKRRFRCLYCSTTFLEKSVYQDHLNKHESITRTSVGSEDVNISHLYKNMISFRPDDDLSVAYEYCEISEIDKSEKNQRTFECSVCQKAFTLGEELDSHTILHHSERFHSVPSKNPNTVFHCDQKSSDNESGHPDHSIQHDSCSISIFDRTSKAPAIINWTNEYSQSTYNILYKCMNCPVICLNETEMRIHNLNHTEYENSLCKDQLQQNEKENNISLKDLNCGRMLAYPVISFHKFFKCLSCPMVFLTKVDVEKHVSVHIKDNVSYGGGNINDCIKLSVACECPICITFFATVEELESHVVCHEHVDLYQSHLCANLSEEGNQCLVINIVNIEENIIRVDNNNHDDVLSKQKELQEVSRVEHNVINNIHNAEQYKCIVCQKEFTNKKKFNDHKRIHIIKRHVCNKCGKKFRALSYLKEHLYSHSEVRPYKCIQCLKHFKSIHALKLHAIVHSKARLPRCSVCNLSFKYKYSLTLHELYHCKKDIRDLNKGDTCKNDSNILHTFVKDTNIEHFIDTSSQNGTANRQCCYCRKSFLTKSSFLLHQRKIGKHPYLCCVCQKCFALKSTLKNHLDLHAEFKKYLCHICGAKFAQRQTLNSHLRKHSNYKRFVCNECGIFNCPDCEKVFKLESSLTSHLKIKSGGSTNMCLTCNKSFSRRACLTHHKKKHSQEARDKEKHSQEERKESTVIGLVDLHLTDAGILESIDVAEAIDNLDDQGGILVHIIA</sequence>
<evidence type="ECO:0000256" key="4">
    <source>
        <dbReference type="ARBA" id="ARBA00022771"/>
    </source>
</evidence>
<accession>A0AAN8WS30</accession>
<keyword evidence="11" id="KW-1185">Reference proteome</keyword>
<evidence type="ECO:0000313" key="10">
    <source>
        <dbReference type="EMBL" id="KAK7071220.1"/>
    </source>
</evidence>
<feature type="domain" description="C2H2-type" evidence="9">
    <location>
        <begin position="469"/>
        <end position="496"/>
    </location>
</feature>
<proteinExistence type="predicted"/>
<gene>
    <name evidence="10" type="ORF">SK128_001677</name>
</gene>
<evidence type="ECO:0000259" key="9">
    <source>
        <dbReference type="PROSITE" id="PS50157"/>
    </source>
</evidence>
<keyword evidence="6" id="KW-0238">DNA-binding</keyword>
<keyword evidence="5" id="KW-0862">Zinc</keyword>
<dbReference type="SMART" id="SM00355">
    <property type="entry name" value="ZnF_C2H2"/>
    <property type="match status" value="15"/>
</dbReference>
<dbReference type="PROSITE" id="PS50157">
    <property type="entry name" value="ZINC_FINGER_C2H2_2"/>
    <property type="match status" value="10"/>
</dbReference>
<feature type="domain" description="C2H2-type" evidence="9">
    <location>
        <begin position="524"/>
        <end position="551"/>
    </location>
</feature>
<dbReference type="PROSITE" id="PS00028">
    <property type="entry name" value="ZINC_FINGER_C2H2_1"/>
    <property type="match status" value="12"/>
</dbReference>
<feature type="domain" description="C2H2-type" evidence="9">
    <location>
        <begin position="175"/>
        <end position="202"/>
    </location>
</feature>
<keyword evidence="7" id="KW-0539">Nucleus</keyword>
<dbReference type="InterPro" id="IPR036236">
    <property type="entry name" value="Znf_C2H2_sf"/>
</dbReference>
<evidence type="ECO:0000256" key="3">
    <source>
        <dbReference type="ARBA" id="ARBA00022737"/>
    </source>
</evidence>
<feature type="domain" description="C2H2-type" evidence="9">
    <location>
        <begin position="674"/>
        <end position="701"/>
    </location>
</feature>
<evidence type="ECO:0000256" key="6">
    <source>
        <dbReference type="ARBA" id="ARBA00023125"/>
    </source>
</evidence>
<dbReference type="Pfam" id="PF00096">
    <property type="entry name" value="zf-C2H2"/>
    <property type="match status" value="3"/>
</dbReference>
<dbReference type="GO" id="GO:0000978">
    <property type="term" value="F:RNA polymerase II cis-regulatory region sequence-specific DNA binding"/>
    <property type="evidence" value="ECO:0007669"/>
    <property type="project" value="TreeGrafter"/>
</dbReference>
<name>A0AAN8WS30_HALRR</name>
<dbReference type="EMBL" id="JAXCGZ010015115">
    <property type="protein sequence ID" value="KAK7071220.1"/>
    <property type="molecule type" value="Genomic_DNA"/>
</dbReference>
<feature type="domain" description="C2H2-type" evidence="9">
    <location>
        <begin position="496"/>
        <end position="523"/>
    </location>
</feature>
<organism evidence="10 11">
    <name type="scientific">Halocaridina rubra</name>
    <name type="common">Hawaiian red shrimp</name>
    <dbReference type="NCBI Taxonomy" id="373956"/>
    <lineage>
        <taxon>Eukaryota</taxon>
        <taxon>Metazoa</taxon>
        <taxon>Ecdysozoa</taxon>
        <taxon>Arthropoda</taxon>
        <taxon>Crustacea</taxon>
        <taxon>Multicrustacea</taxon>
        <taxon>Malacostraca</taxon>
        <taxon>Eumalacostraca</taxon>
        <taxon>Eucarida</taxon>
        <taxon>Decapoda</taxon>
        <taxon>Pleocyemata</taxon>
        <taxon>Caridea</taxon>
        <taxon>Atyoidea</taxon>
        <taxon>Atyidae</taxon>
        <taxon>Halocaridina</taxon>
    </lineage>
</organism>
<dbReference type="Proteomes" id="UP001381693">
    <property type="component" value="Unassembled WGS sequence"/>
</dbReference>
<dbReference type="AlphaFoldDB" id="A0AAN8WS30"/>
<keyword evidence="2" id="KW-0479">Metal-binding</keyword>
<evidence type="ECO:0000256" key="1">
    <source>
        <dbReference type="ARBA" id="ARBA00004123"/>
    </source>
</evidence>
<feature type="domain" description="C2H2-type" evidence="9">
    <location>
        <begin position="332"/>
        <end position="359"/>
    </location>
</feature>
<dbReference type="InterPro" id="IPR013087">
    <property type="entry name" value="Znf_C2H2_type"/>
</dbReference>
<dbReference type="Gene3D" id="3.30.160.60">
    <property type="entry name" value="Classic Zinc Finger"/>
    <property type="match status" value="7"/>
</dbReference>
<feature type="domain" description="C2H2-type" evidence="9">
    <location>
        <begin position="6"/>
        <end position="33"/>
    </location>
</feature>
<dbReference type="GO" id="GO:0001228">
    <property type="term" value="F:DNA-binding transcription activator activity, RNA polymerase II-specific"/>
    <property type="evidence" value="ECO:0007669"/>
    <property type="project" value="TreeGrafter"/>
</dbReference>
<dbReference type="GO" id="GO:0008270">
    <property type="term" value="F:zinc ion binding"/>
    <property type="evidence" value="ECO:0007669"/>
    <property type="project" value="UniProtKB-KW"/>
</dbReference>
<comment type="subcellular location">
    <subcellularLocation>
        <location evidence="1">Nucleus</location>
    </subcellularLocation>
</comment>
<dbReference type="PANTHER" id="PTHR24376">
    <property type="entry name" value="ZINC FINGER PROTEIN"/>
    <property type="match status" value="1"/>
</dbReference>
<evidence type="ECO:0000256" key="5">
    <source>
        <dbReference type="ARBA" id="ARBA00022833"/>
    </source>
</evidence>
<dbReference type="PANTHER" id="PTHR24376:SF243">
    <property type="entry name" value="C2H2-TYPE DOMAIN-CONTAINING PROTEIN"/>
    <property type="match status" value="1"/>
</dbReference>
<reference evidence="10 11" key="1">
    <citation type="submission" date="2023-11" db="EMBL/GenBank/DDBJ databases">
        <title>Halocaridina rubra genome assembly.</title>
        <authorList>
            <person name="Smith C."/>
        </authorList>
    </citation>
    <scope>NUCLEOTIDE SEQUENCE [LARGE SCALE GENOMIC DNA]</scope>
    <source>
        <strain evidence="10">EP-1</strain>
        <tissue evidence="10">Whole</tissue>
    </source>
</reference>
<comment type="caution">
    <text evidence="10">The sequence shown here is derived from an EMBL/GenBank/DDBJ whole genome shotgun (WGS) entry which is preliminary data.</text>
</comment>
<feature type="domain" description="C2H2-type" evidence="9">
    <location>
        <begin position="710"/>
        <end position="737"/>
    </location>
</feature>
<feature type="domain" description="C2H2-type" evidence="9">
    <location>
        <begin position="646"/>
        <end position="673"/>
    </location>
</feature>
<keyword evidence="4 8" id="KW-0863">Zinc-finger</keyword>
<feature type="domain" description="C2H2-type" evidence="9">
    <location>
        <begin position="738"/>
        <end position="765"/>
    </location>
</feature>
<evidence type="ECO:0000256" key="2">
    <source>
        <dbReference type="ARBA" id="ARBA00022723"/>
    </source>
</evidence>
<evidence type="ECO:0000256" key="7">
    <source>
        <dbReference type="ARBA" id="ARBA00023242"/>
    </source>
</evidence>
<dbReference type="SUPFAM" id="SSF57667">
    <property type="entry name" value="beta-beta-alpha zinc fingers"/>
    <property type="match status" value="8"/>
</dbReference>
<evidence type="ECO:0000256" key="8">
    <source>
        <dbReference type="PROSITE-ProRule" id="PRU00042"/>
    </source>
</evidence>
<protein>
    <recommendedName>
        <fullName evidence="9">C2H2-type domain-containing protein</fullName>
    </recommendedName>
</protein>
<dbReference type="GO" id="GO:0005634">
    <property type="term" value="C:nucleus"/>
    <property type="evidence" value="ECO:0007669"/>
    <property type="project" value="UniProtKB-SubCell"/>
</dbReference>
<evidence type="ECO:0000313" key="11">
    <source>
        <dbReference type="Proteomes" id="UP001381693"/>
    </source>
</evidence>